<evidence type="ECO:0000313" key="8">
    <source>
        <dbReference type="RefSeq" id="XP_024888150.1"/>
    </source>
</evidence>
<dbReference type="Pfam" id="PF20179">
    <property type="entry name" value="MSS51_C"/>
    <property type="match status" value="1"/>
</dbReference>
<gene>
    <name evidence="7" type="primary">LOC112461294</name>
    <name evidence="8" type="synonym">LOC112465020</name>
</gene>
<evidence type="ECO:0000256" key="2">
    <source>
        <dbReference type="ARBA" id="ARBA00022771"/>
    </source>
</evidence>
<dbReference type="OrthoDB" id="5282002at2759"/>
<feature type="domain" description="MYND-type" evidence="5">
    <location>
        <begin position="2"/>
        <end position="42"/>
    </location>
</feature>
<dbReference type="PROSITE" id="PS50865">
    <property type="entry name" value="ZF_MYND_2"/>
    <property type="match status" value="1"/>
</dbReference>
<dbReference type="AlphaFoldDB" id="A0A6J1QNY9"/>
<evidence type="ECO:0000313" key="7">
    <source>
        <dbReference type="RefSeq" id="XP_024882260.1"/>
    </source>
</evidence>
<accession>A0A6J1QNY9</accession>
<dbReference type="GO" id="GO:0008270">
    <property type="term" value="F:zinc ion binding"/>
    <property type="evidence" value="ECO:0007669"/>
    <property type="project" value="UniProtKB-KW"/>
</dbReference>
<evidence type="ECO:0000256" key="3">
    <source>
        <dbReference type="ARBA" id="ARBA00022833"/>
    </source>
</evidence>
<dbReference type="PANTHER" id="PTHR28069">
    <property type="entry name" value="GH20023P"/>
    <property type="match status" value="1"/>
</dbReference>
<evidence type="ECO:0000313" key="6">
    <source>
        <dbReference type="Proteomes" id="UP000504618"/>
    </source>
</evidence>
<dbReference type="GeneID" id="112461294"/>
<dbReference type="PANTHER" id="PTHR28069:SF2">
    <property type="entry name" value="GH20023P"/>
    <property type="match status" value="1"/>
</dbReference>
<reference evidence="7 8" key="1">
    <citation type="submission" date="2025-04" db="UniProtKB">
        <authorList>
            <consortium name="RefSeq"/>
        </authorList>
    </citation>
    <scope>IDENTIFICATION</scope>
    <source>
        <tissue evidence="7 8">Whole body</tissue>
    </source>
</reference>
<keyword evidence="1" id="KW-0479">Metal-binding</keyword>
<dbReference type="InterPro" id="IPR002893">
    <property type="entry name" value="Znf_MYND"/>
</dbReference>
<dbReference type="RefSeq" id="XP_024888150.1">
    <property type="nucleotide sequence ID" value="XM_025032382.1"/>
</dbReference>
<evidence type="ECO:0000256" key="1">
    <source>
        <dbReference type="ARBA" id="ARBA00022723"/>
    </source>
</evidence>
<protein>
    <submittedName>
        <fullName evidence="7">Uncharacterized protein LOC112461294</fullName>
    </submittedName>
    <submittedName>
        <fullName evidence="8">Uncharacterized protein LOC112465020</fullName>
    </submittedName>
</protein>
<dbReference type="Gene3D" id="6.10.140.2220">
    <property type="match status" value="1"/>
</dbReference>
<evidence type="ECO:0000256" key="4">
    <source>
        <dbReference type="PROSITE-ProRule" id="PRU00134"/>
    </source>
</evidence>
<keyword evidence="3" id="KW-0862">Zinc</keyword>
<dbReference type="Pfam" id="PF01753">
    <property type="entry name" value="zf-MYND"/>
    <property type="match status" value="1"/>
</dbReference>
<evidence type="ECO:0000259" key="5">
    <source>
        <dbReference type="PROSITE" id="PS50865"/>
    </source>
</evidence>
<dbReference type="InterPro" id="IPR046824">
    <property type="entry name" value="Mss51-like_C"/>
</dbReference>
<dbReference type="SUPFAM" id="SSF144232">
    <property type="entry name" value="HIT/MYND zinc finger-like"/>
    <property type="match status" value="1"/>
</dbReference>
<keyword evidence="2 4" id="KW-0863">Zinc-finger</keyword>
<keyword evidence="6" id="KW-1185">Reference proteome</keyword>
<dbReference type="RefSeq" id="XP_024882260.1">
    <property type="nucleotide sequence ID" value="XM_025026492.1"/>
</dbReference>
<dbReference type="Proteomes" id="UP000504618">
    <property type="component" value="Unplaced"/>
</dbReference>
<name>A0A6J1QNY9_9HYME</name>
<dbReference type="PROSITE" id="PS01360">
    <property type="entry name" value="ZF_MYND_1"/>
    <property type="match status" value="1"/>
</dbReference>
<proteinExistence type="predicted"/>
<sequence length="397" mass="46537">MCHVCKRFGDGVRLKRCDGCWMIAYCGPEHQKQHWKQHKPLCKAIRNVLRNYSMDYRNQTTEEWADKKLTFMQLVSSRLGRDLNMSEMDMFLFPNECLICHEWKSLKSCKKCAASFCQIHKNHIDHWDICAPLELCLRIKLFFSIEEGYCKFPNSVLHSPSTTIAVHNMRDFIKAFVYIQADSEMEYNIWAAYSSEYLTRPLTLFYAVGLLNYVLKGTFLIIHIVGANYLEETTLWTWEIFLQLMEPVTSIMIVMIGPELKDKLDPSRTDDNFFLGNKSLFVEYHDVSYEDYVDSSTFTKPDLIVGFHLSIEEHNNKEIWAPSIRALAKQNCPFILTFSKQRELEKGMNKMNTILGKELDYYCSGKNPFASCKPHRDFGSERVCYHNQYMIIYQSLC</sequence>
<organism evidence="6 7">
    <name type="scientific">Temnothorax curvispinosus</name>
    <dbReference type="NCBI Taxonomy" id="300111"/>
    <lineage>
        <taxon>Eukaryota</taxon>
        <taxon>Metazoa</taxon>
        <taxon>Ecdysozoa</taxon>
        <taxon>Arthropoda</taxon>
        <taxon>Hexapoda</taxon>
        <taxon>Insecta</taxon>
        <taxon>Pterygota</taxon>
        <taxon>Neoptera</taxon>
        <taxon>Endopterygota</taxon>
        <taxon>Hymenoptera</taxon>
        <taxon>Apocrita</taxon>
        <taxon>Aculeata</taxon>
        <taxon>Formicoidea</taxon>
        <taxon>Formicidae</taxon>
        <taxon>Myrmicinae</taxon>
        <taxon>Temnothorax</taxon>
    </lineage>
</organism>